<dbReference type="InParanoid" id="A0A2S8SUV5"/>
<feature type="domain" description="Glycosyltransferase 2-like" evidence="1">
    <location>
        <begin position="14"/>
        <end position="187"/>
    </location>
</feature>
<sequence length="255" mass="28606">MTSISSRPDIPLLSVLVPVYNERATLAEILRRVREVPIEMEIIVVDNVSTDGTREDLRALIANNAAGEADSNHGLRIAFQSENRGKGASVRRALGLARGTWIIVQDADLEYNPRDFLRLFEAAHGSKRPLDAVFGTRLHRGTMARQKQPRTAFFYGRVGLSVVFRVLYGAPLSDVATCYKLMRRDFAQSLNLKSDGFDLDFEIAAKIARARSRGARFSEIPISYAPRTELEGKKIRVVRDGARAMWALVKFRFLP</sequence>
<dbReference type="Pfam" id="PF00535">
    <property type="entry name" value="Glycos_transf_2"/>
    <property type="match status" value="1"/>
</dbReference>
<proteinExistence type="predicted"/>
<organism evidence="2 3">
    <name type="scientific">Abditibacterium utsteinense</name>
    <dbReference type="NCBI Taxonomy" id="1960156"/>
    <lineage>
        <taxon>Bacteria</taxon>
        <taxon>Pseudomonadati</taxon>
        <taxon>Abditibacteriota</taxon>
        <taxon>Abditibacteriia</taxon>
        <taxon>Abditibacteriales</taxon>
        <taxon>Abditibacteriaceae</taxon>
        <taxon>Abditibacterium</taxon>
    </lineage>
</organism>
<dbReference type="PANTHER" id="PTHR48090">
    <property type="entry name" value="UNDECAPRENYL-PHOSPHATE 4-DEOXY-4-FORMAMIDO-L-ARABINOSE TRANSFERASE-RELATED"/>
    <property type="match status" value="1"/>
</dbReference>
<dbReference type="Proteomes" id="UP000237684">
    <property type="component" value="Unassembled WGS sequence"/>
</dbReference>
<dbReference type="InterPro" id="IPR001173">
    <property type="entry name" value="Glyco_trans_2-like"/>
</dbReference>
<dbReference type="CDD" id="cd04179">
    <property type="entry name" value="DPM_DPG-synthase_like"/>
    <property type="match status" value="1"/>
</dbReference>
<evidence type="ECO:0000313" key="2">
    <source>
        <dbReference type="EMBL" id="PQV64587.1"/>
    </source>
</evidence>
<keyword evidence="3" id="KW-1185">Reference proteome</keyword>
<evidence type="ECO:0000313" key="3">
    <source>
        <dbReference type="Proteomes" id="UP000237684"/>
    </source>
</evidence>
<gene>
    <name evidence="2" type="ORF">B1R32_10480</name>
</gene>
<keyword evidence="2" id="KW-0808">Transferase</keyword>
<dbReference type="AlphaFoldDB" id="A0A2S8SUV5"/>
<dbReference type="SUPFAM" id="SSF53448">
    <property type="entry name" value="Nucleotide-diphospho-sugar transferases"/>
    <property type="match status" value="1"/>
</dbReference>
<dbReference type="Gene3D" id="3.90.550.10">
    <property type="entry name" value="Spore Coat Polysaccharide Biosynthesis Protein SpsA, Chain A"/>
    <property type="match status" value="1"/>
</dbReference>
<dbReference type="GO" id="GO:0016740">
    <property type="term" value="F:transferase activity"/>
    <property type="evidence" value="ECO:0007669"/>
    <property type="project" value="UniProtKB-KW"/>
</dbReference>
<dbReference type="InterPro" id="IPR029044">
    <property type="entry name" value="Nucleotide-diphossugar_trans"/>
</dbReference>
<dbReference type="InterPro" id="IPR050256">
    <property type="entry name" value="Glycosyltransferase_2"/>
</dbReference>
<dbReference type="OrthoDB" id="9810303at2"/>
<accession>A0A2S8SUV5</accession>
<dbReference type="RefSeq" id="WP_157947546.1">
    <property type="nucleotide sequence ID" value="NZ_NIGF01000004.1"/>
</dbReference>
<protein>
    <submittedName>
        <fullName evidence="2">Glycosyltransferase involved in cell wall bisynthesis</fullName>
    </submittedName>
</protein>
<evidence type="ECO:0000259" key="1">
    <source>
        <dbReference type="Pfam" id="PF00535"/>
    </source>
</evidence>
<reference evidence="2 3" key="1">
    <citation type="journal article" date="2018" name="Syst. Appl. Microbiol.">
        <title>Abditibacterium utsteinense sp. nov., the first cultivated member of candidate phylum FBP, isolated from ice-free Antarctic soil samples.</title>
        <authorList>
            <person name="Tahon G."/>
            <person name="Tytgat B."/>
            <person name="Lebbe L."/>
            <person name="Carlier A."/>
            <person name="Willems A."/>
        </authorList>
    </citation>
    <scope>NUCLEOTIDE SEQUENCE [LARGE SCALE GENOMIC DNA]</scope>
    <source>
        <strain evidence="2 3">LMG 29911</strain>
    </source>
</reference>
<comment type="caution">
    <text evidence="2">The sequence shown here is derived from an EMBL/GenBank/DDBJ whole genome shotgun (WGS) entry which is preliminary data.</text>
</comment>
<dbReference type="PANTHER" id="PTHR48090:SF7">
    <property type="entry name" value="RFBJ PROTEIN"/>
    <property type="match status" value="1"/>
</dbReference>
<dbReference type="EMBL" id="NIGF01000004">
    <property type="protein sequence ID" value="PQV64587.1"/>
    <property type="molecule type" value="Genomic_DNA"/>
</dbReference>
<name>A0A2S8SUV5_9BACT</name>